<comment type="pathway">
    <text evidence="1 6">One-carbon metabolism; tetrahydrofolate interconversion.</text>
</comment>
<dbReference type="NCBIfam" id="NF010030">
    <property type="entry name" value="PRK13505.1"/>
    <property type="match status" value="1"/>
</dbReference>
<dbReference type="UniPathway" id="UPA00193"/>
<dbReference type="Pfam" id="PF01268">
    <property type="entry name" value="FTHFS"/>
    <property type="match status" value="1"/>
</dbReference>
<reference evidence="7 8" key="1">
    <citation type="submission" date="2016-04" db="EMBL/GenBank/DDBJ databases">
        <title>Chloroflexus islandicus sp. nov., a thermophilic filamentous anoxygenic phototrophic bacterium from geyser Strokkur (Iceland).</title>
        <authorList>
            <person name="Gaisin V.A."/>
            <person name="Kalashnikov A.M."/>
            <person name="Sukhacheva M.V."/>
            <person name="Grouzdev D.S."/>
            <person name="Ivanov T.M."/>
            <person name="Kuznetsov B."/>
            <person name="Gorlenko V.M."/>
        </authorList>
    </citation>
    <scope>NUCLEOTIDE SEQUENCE [LARGE SCALE GENOMIC DNA]</scope>
    <source>
        <strain evidence="8">isl-2</strain>
    </source>
</reference>
<dbReference type="SUPFAM" id="SSF52540">
    <property type="entry name" value="P-loop containing nucleoside triphosphate hydrolases"/>
    <property type="match status" value="1"/>
</dbReference>
<dbReference type="FunFam" id="3.10.410.10:FF:000001">
    <property type="entry name" value="Putative formate--tetrahydrofolate ligase"/>
    <property type="match status" value="1"/>
</dbReference>
<dbReference type="EC" id="6.3.4.3" evidence="6"/>
<comment type="similarity">
    <text evidence="6">Belongs to the formate--tetrahydrofolate ligase family.</text>
</comment>
<evidence type="ECO:0000256" key="3">
    <source>
        <dbReference type="ARBA" id="ARBA00022598"/>
    </source>
</evidence>
<keyword evidence="4 6" id="KW-0547">Nucleotide-binding</keyword>
<keyword evidence="2 6" id="KW-0554">One-carbon metabolism</keyword>
<comment type="caution">
    <text evidence="7">The sequence shown here is derived from an EMBL/GenBank/DDBJ whole genome shotgun (WGS) entry which is preliminary data.</text>
</comment>
<dbReference type="FunFam" id="3.30.1510.10:FF:000009">
    <property type="entry name" value="Formate--tetrahydrofolate ligase"/>
    <property type="match status" value="1"/>
</dbReference>
<proteinExistence type="inferred from homology"/>
<accession>A0A178MHS2</accession>
<dbReference type="RefSeq" id="WP_066783178.1">
    <property type="nucleotide sequence ID" value="NZ_LWQS01000033.1"/>
</dbReference>
<dbReference type="AlphaFoldDB" id="A0A178MHS2"/>
<keyword evidence="8" id="KW-1185">Reference proteome</keyword>
<dbReference type="InterPro" id="IPR027417">
    <property type="entry name" value="P-loop_NTPase"/>
</dbReference>
<dbReference type="Proteomes" id="UP000078287">
    <property type="component" value="Unassembled WGS sequence"/>
</dbReference>
<evidence type="ECO:0000256" key="4">
    <source>
        <dbReference type="ARBA" id="ARBA00022741"/>
    </source>
</evidence>
<dbReference type="InterPro" id="IPR000559">
    <property type="entry name" value="Formate_THF_ligase"/>
</dbReference>
<dbReference type="PROSITE" id="PS00722">
    <property type="entry name" value="FTHFS_2"/>
    <property type="match status" value="1"/>
</dbReference>
<feature type="binding site" evidence="6">
    <location>
        <begin position="65"/>
        <end position="72"/>
    </location>
    <ligand>
        <name>ATP</name>
        <dbReference type="ChEBI" id="CHEBI:30616"/>
    </ligand>
</feature>
<dbReference type="InterPro" id="IPR020628">
    <property type="entry name" value="Formate_THF_ligase_CS"/>
</dbReference>
<evidence type="ECO:0000313" key="8">
    <source>
        <dbReference type="Proteomes" id="UP000078287"/>
    </source>
</evidence>
<dbReference type="GO" id="GO:0035999">
    <property type="term" value="P:tetrahydrofolate interconversion"/>
    <property type="evidence" value="ECO:0007669"/>
    <property type="project" value="UniProtKB-UniRule"/>
</dbReference>
<dbReference type="Gene3D" id="3.10.410.10">
    <property type="entry name" value="Formyltetrahydrofolate synthetase, domain 3"/>
    <property type="match status" value="1"/>
</dbReference>
<name>A0A178MHS2_9CHLR</name>
<dbReference type="EMBL" id="LWQS01000033">
    <property type="protein sequence ID" value="OAN48226.1"/>
    <property type="molecule type" value="Genomic_DNA"/>
</dbReference>
<evidence type="ECO:0000313" key="7">
    <source>
        <dbReference type="EMBL" id="OAN48226.1"/>
    </source>
</evidence>
<dbReference type="GO" id="GO:0005524">
    <property type="term" value="F:ATP binding"/>
    <property type="evidence" value="ECO:0007669"/>
    <property type="project" value="UniProtKB-UniRule"/>
</dbReference>
<evidence type="ECO:0000256" key="5">
    <source>
        <dbReference type="ARBA" id="ARBA00022840"/>
    </source>
</evidence>
<dbReference type="HAMAP" id="MF_01543">
    <property type="entry name" value="FTHFS"/>
    <property type="match status" value="1"/>
</dbReference>
<evidence type="ECO:0000256" key="6">
    <source>
        <dbReference type="HAMAP-Rule" id="MF_01543"/>
    </source>
</evidence>
<dbReference type="GO" id="GO:0004329">
    <property type="term" value="F:formate-tetrahydrofolate ligase activity"/>
    <property type="evidence" value="ECO:0007669"/>
    <property type="project" value="UniProtKB-UniRule"/>
</dbReference>
<dbReference type="CDD" id="cd00477">
    <property type="entry name" value="FTHFS"/>
    <property type="match status" value="1"/>
</dbReference>
<dbReference type="OrthoDB" id="9761733at2"/>
<dbReference type="STRING" id="1707952.A6A03_08530"/>
<evidence type="ECO:0000256" key="1">
    <source>
        <dbReference type="ARBA" id="ARBA00004777"/>
    </source>
</evidence>
<gene>
    <name evidence="6" type="primary">fhs</name>
    <name evidence="7" type="ORF">A6A03_08530</name>
</gene>
<comment type="catalytic activity">
    <reaction evidence="6">
        <text>(6S)-5,6,7,8-tetrahydrofolate + formate + ATP = (6R)-10-formyltetrahydrofolate + ADP + phosphate</text>
        <dbReference type="Rhea" id="RHEA:20221"/>
        <dbReference type="ChEBI" id="CHEBI:15740"/>
        <dbReference type="ChEBI" id="CHEBI:30616"/>
        <dbReference type="ChEBI" id="CHEBI:43474"/>
        <dbReference type="ChEBI" id="CHEBI:57453"/>
        <dbReference type="ChEBI" id="CHEBI:195366"/>
        <dbReference type="ChEBI" id="CHEBI:456216"/>
        <dbReference type="EC" id="6.3.4.3"/>
    </reaction>
</comment>
<protein>
    <recommendedName>
        <fullName evidence="6">Formate--tetrahydrofolate ligase</fullName>
        <ecNumber evidence="6">6.3.4.3</ecNumber>
    </recommendedName>
    <alternativeName>
        <fullName evidence="6">Formyltetrahydrofolate synthetase</fullName>
        <shortName evidence="6">FHS</shortName>
        <shortName evidence="6">FTHFS</shortName>
    </alternativeName>
</protein>
<dbReference type="PROSITE" id="PS00721">
    <property type="entry name" value="FTHFS_1"/>
    <property type="match status" value="1"/>
</dbReference>
<dbReference type="Gene3D" id="3.40.50.300">
    <property type="entry name" value="P-loop containing nucleotide triphosphate hydrolases"/>
    <property type="match status" value="1"/>
</dbReference>
<keyword evidence="5 6" id="KW-0067">ATP-binding</keyword>
<organism evidence="7 8">
    <name type="scientific">Chloroflexus islandicus</name>
    <dbReference type="NCBI Taxonomy" id="1707952"/>
    <lineage>
        <taxon>Bacteria</taxon>
        <taxon>Bacillati</taxon>
        <taxon>Chloroflexota</taxon>
        <taxon>Chloroflexia</taxon>
        <taxon>Chloroflexales</taxon>
        <taxon>Chloroflexineae</taxon>
        <taxon>Chloroflexaceae</taxon>
        <taxon>Chloroflexus</taxon>
    </lineage>
</organism>
<sequence>MKTSLQIAAEARLEPIGVIAERFGLPAEYLEPYGRYRGKIDLAFLDDHTDRPRGRYILVSAITPTPLGEGKTTTSIGLAMALNRIGKRAAVTLRQSSLGPVFGIKGGGAGGGYSQIVPLAESILHLNGDIHAVSQAHNQLAALVDNSWYHGNPLDIDPDRIEIRRVVDVNDRFLRQVTIGLGGKQNGFPRQTGFDISVASELMAILAMVNGAGAKAALRDLRARIGRMVVAFRRDGTPVTAEDVQGAGAATVLMREALKPNLMQTIENTPALIHAGPFANIAQGNSSIVADLVALRCAEYVVTEAGFGADIGAEKFFHLKCRASGLWPDAAVVVATIRALKAHSGKYEIVAGKPLPEALLQENPDDVLAGGANLRRQIANITQFGVPVIVALNAYPEDTPAEIEAVAQIAAAAGAAGMAVSNVYAEGGAGGIELARLVAQVAERPGPREPKFLYPLDMPLAEKIGVIARRIYGAAGIELSETAAAQLDAFAAAGFGNLPICMAKTHLSLSHDSKLRGAPEGFIFPIREVRISAGAGFILPIAGTTVTMPGLGAHPAAHQIDIDEDGNIVGLF</sequence>
<keyword evidence="3 6" id="KW-0436">Ligase</keyword>
<evidence type="ECO:0000256" key="2">
    <source>
        <dbReference type="ARBA" id="ARBA00022563"/>
    </source>
</evidence>
<dbReference type="Gene3D" id="3.30.1510.10">
    <property type="entry name" value="Domain 2, N(10)-formyltetrahydrofolate synthetase"/>
    <property type="match status" value="1"/>
</dbReference>